<feature type="compositionally biased region" description="Low complexity" evidence="8">
    <location>
        <begin position="325"/>
        <end position="338"/>
    </location>
</feature>
<evidence type="ECO:0000313" key="11">
    <source>
        <dbReference type="Proteomes" id="UP000554482"/>
    </source>
</evidence>
<evidence type="ECO:0000256" key="1">
    <source>
        <dbReference type="ARBA" id="ARBA00004123"/>
    </source>
</evidence>
<evidence type="ECO:0000256" key="6">
    <source>
        <dbReference type="ARBA" id="ARBA00023163"/>
    </source>
</evidence>
<comment type="caution">
    <text evidence="10">The sequence shown here is derived from an EMBL/GenBank/DDBJ whole genome shotgun (WGS) entry which is preliminary data.</text>
</comment>
<keyword evidence="7" id="KW-0539">Nucleus</keyword>
<feature type="compositionally biased region" description="Polar residues" evidence="8">
    <location>
        <begin position="82"/>
        <end position="94"/>
    </location>
</feature>
<evidence type="ECO:0000256" key="2">
    <source>
        <dbReference type="ARBA" id="ARBA00006454"/>
    </source>
</evidence>
<dbReference type="Pfam" id="PF05920">
    <property type="entry name" value="Homeobox_KN"/>
    <property type="match status" value="1"/>
</dbReference>
<protein>
    <submittedName>
        <fullName evidence="10">Bel1-like homeodomain protein</fullName>
    </submittedName>
</protein>
<keyword evidence="4 10" id="KW-0238">DNA-binding</keyword>
<keyword evidence="6" id="KW-0804">Transcription</keyword>
<dbReference type="AlphaFoldDB" id="A0A7J6XA10"/>
<dbReference type="Pfam" id="PF07526">
    <property type="entry name" value="POX"/>
    <property type="match status" value="1"/>
</dbReference>
<dbReference type="InterPro" id="IPR001356">
    <property type="entry name" value="HD"/>
</dbReference>
<dbReference type="PANTHER" id="PTHR11850">
    <property type="entry name" value="HOMEOBOX PROTEIN TRANSCRIPTION FACTORS"/>
    <property type="match status" value="1"/>
</dbReference>
<evidence type="ECO:0000259" key="9">
    <source>
        <dbReference type="SMART" id="SM00574"/>
    </source>
</evidence>
<evidence type="ECO:0000256" key="3">
    <source>
        <dbReference type="ARBA" id="ARBA00023015"/>
    </source>
</evidence>
<dbReference type="SUPFAM" id="SSF46689">
    <property type="entry name" value="Homeodomain-like"/>
    <property type="match status" value="1"/>
</dbReference>
<dbReference type="GO" id="GO:0006355">
    <property type="term" value="P:regulation of DNA-templated transcription"/>
    <property type="evidence" value="ECO:0007669"/>
    <property type="project" value="InterPro"/>
</dbReference>
<dbReference type="InterPro" id="IPR009057">
    <property type="entry name" value="Homeodomain-like_sf"/>
</dbReference>
<evidence type="ECO:0000256" key="4">
    <source>
        <dbReference type="ARBA" id="ARBA00023125"/>
    </source>
</evidence>
<dbReference type="Gene3D" id="1.10.10.60">
    <property type="entry name" value="Homeodomain-like"/>
    <property type="match status" value="1"/>
</dbReference>
<keyword evidence="5 10" id="KW-0371">Homeobox</keyword>
<evidence type="ECO:0000313" key="10">
    <source>
        <dbReference type="EMBL" id="KAF5205645.1"/>
    </source>
</evidence>
<dbReference type="GO" id="GO:0005634">
    <property type="term" value="C:nucleus"/>
    <property type="evidence" value="ECO:0007669"/>
    <property type="project" value="UniProtKB-SubCell"/>
</dbReference>
<feature type="compositionally biased region" description="Low complexity" evidence="8">
    <location>
        <begin position="130"/>
        <end position="141"/>
    </location>
</feature>
<feature type="region of interest" description="Disordered" evidence="8">
    <location>
        <begin position="323"/>
        <end position="361"/>
    </location>
</feature>
<feature type="region of interest" description="Disordered" evidence="8">
    <location>
        <begin position="117"/>
        <end position="154"/>
    </location>
</feature>
<sequence>MAPVYETSGMWSEMFNYQSRGTTTSTPTEFLENQISSNYHRLHHHREVAAAVAPPVGLVANEWYGNRQGIVGGFGMGPLGDSKQQPNNDNRDSNIAQNHQISSLNADSATAMQLFLMNPQPRSPSPSPPTNSSTPLHLLLPNQQQSSPHHSTLQHFHSAATAFANNPNQFQWVSSSSSGVGNNTTTQLNKIGTAIENQGLSLTLSTSLQHLEAGKAEEFRMGEDGMFYYDQGSSSGVGGSGSSSSAFAAFQLKNYTTLNQAMHLQGIVNQNHQQQHHMVAGLRSPIGVMSLLRNSKYAKAAQELLEEFCSVGRGHLKNHRSLARNNSSTTQASASASVVGGGGNGSSSSKDIPPLSAADRIDHQRKKTKLLSMLDEVDRRYNHYCEQMQVVVNSFDSIMGFGSATPYTALAQKAMSRHFRCLKDAITTQLKQTCELLGEKDSAGVSGVTKGETPRLKLLEQSLRQQRAFHQMGMMEQEAWRPQRGLPERSVNILRAWLFEHFLHPYPSDADKHLLARQTGLSRNQVYSFYYRSLNIFFLKKYKLVKVKKERVKETLIREEKTVV</sequence>
<evidence type="ECO:0000256" key="7">
    <source>
        <dbReference type="ARBA" id="ARBA00023242"/>
    </source>
</evidence>
<accession>A0A7J6XA10</accession>
<dbReference type="Proteomes" id="UP000554482">
    <property type="component" value="Unassembled WGS sequence"/>
</dbReference>
<evidence type="ECO:0000256" key="8">
    <source>
        <dbReference type="SAM" id="MobiDB-lite"/>
    </source>
</evidence>
<organism evidence="10 11">
    <name type="scientific">Thalictrum thalictroides</name>
    <name type="common">Rue-anemone</name>
    <name type="synonym">Anemone thalictroides</name>
    <dbReference type="NCBI Taxonomy" id="46969"/>
    <lineage>
        <taxon>Eukaryota</taxon>
        <taxon>Viridiplantae</taxon>
        <taxon>Streptophyta</taxon>
        <taxon>Embryophyta</taxon>
        <taxon>Tracheophyta</taxon>
        <taxon>Spermatophyta</taxon>
        <taxon>Magnoliopsida</taxon>
        <taxon>Ranunculales</taxon>
        <taxon>Ranunculaceae</taxon>
        <taxon>Thalictroideae</taxon>
        <taxon>Thalictrum</taxon>
    </lineage>
</organism>
<reference evidence="10 11" key="1">
    <citation type="submission" date="2020-06" db="EMBL/GenBank/DDBJ databases">
        <title>Transcriptomic and genomic resources for Thalictrum thalictroides and T. hernandezii: Facilitating candidate gene discovery in an emerging model plant lineage.</title>
        <authorList>
            <person name="Arias T."/>
            <person name="Riano-Pachon D.M."/>
            <person name="Di Stilio V.S."/>
        </authorList>
    </citation>
    <scope>NUCLEOTIDE SEQUENCE [LARGE SCALE GENOMIC DNA]</scope>
    <source>
        <strain evidence="11">cv. WT478/WT964</strain>
        <tissue evidence="10">Leaves</tissue>
    </source>
</reference>
<proteinExistence type="inferred from homology"/>
<dbReference type="CDD" id="cd00086">
    <property type="entry name" value="homeodomain"/>
    <property type="match status" value="1"/>
</dbReference>
<keyword evidence="3" id="KW-0805">Transcription regulation</keyword>
<feature type="compositionally biased region" description="Polar residues" evidence="8">
    <location>
        <begin position="142"/>
        <end position="154"/>
    </location>
</feature>
<feature type="region of interest" description="Disordered" evidence="8">
    <location>
        <begin position="75"/>
        <end position="94"/>
    </location>
</feature>
<gene>
    <name evidence="10" type="ORF">FRX31_004768</name>
</gene>
<dbReference type="InterPro" id="IPR050224">
    <property type="entry name" value="TALE_homeobox"/>
</dbReference>
<dbReference type="OrthoDB" id="10056939at2759"/>
<feature type="domain" description="POX" evidence="9">
    <location>
        <begin position="286"/>
        <end position="428"/>
    </location>
</feature>
<keyword evidence="11" id="KW-1185">Reference proteome</keyword>
<dbReference type="SMART" id="SM00574">
    <property type="entry name" value="POX"/>
    <property type="match status" value="1"/>
</dbReference>
<comment type="subcellular location">
    <subcellularLocation>
        <location evidence="1">Nucleus</location>
    </subcellularLocation>
</comment>
<dbReference type="GO" id="GO:0003677">
    <property type="term" value="F:DNA binding"/>
    <property type="evidence" value="ECO:0007669"/>
    <property type="project" value="UniProtKB-KW"/>
</dbReference>
<comment type="similarity">
    <text evidence="2">Belongs to the TALE/BELL homeobox family.</text>
</comment>
<dbReference type="EMBL" id="JABWDY010003810">
    <property type="protein sequence ID" value="KAF5205645.1"/>
    <property type="molecule type" value="Genomic_DNA"/>
</dbReference>
<dbReference type="InterPro" id="IPR008422">
    <property type="entry name" value="KN_HD"/>
</dbReference>
<dbReference type="InterPro" id="IPR006563">
    <property type="entry name" value="POX_dom"/>
</dbReference>
<evidence type="ECO:0000256" key="5">
    <source>
        <dbReference type="ARBA" id="ARBA00023155"/>
    </source>
</evidence>
<name>A0A7J6XA10_THATH</name>